<evidence type="ECO:0000313" key="1">
    <source>
        <dbReference type="EMBL" id="CAK5089312.1"/>
    </source>
</evidence>
<reference evidence="1" key="1">
    <citation type="submission" date="2023-11" db="EMBL/GenBank/DDBJ databases">
        <authorList>
            <person name="Poullet M."/>
        </authorList>
    </citation>
    <scope>NUCLEOTIDE SEQUENCE</scope>
    <source>
        <strain evidence="1">E1834</strain>
    </source>
</reference>
<evidence type="ECO:0000313" key="2">
    <source>
        <dbReference type="Proteomes" id="UP001497535"/>
    </source>
</evidence>
<keyword evidence="2" id="KW-1185">Reference proteome</keyword>
<name>A0ACB1ACR7_MELEN</name>
<gene>
    <name evidence="1" type="ORF">MENTE1834_LOCUS37020</name>
</gene>
<accession>A0ACB1ACR7</accession>
<dbReference type="Proteomes" id="UP001497535">
    <property type="component" value="Unassembled WGS sequence"/>
</dbReference>
<dbReference type="EMBL" id="CAVMJV010000076">
    <property type="protein sequence ID" value="CAK5089312.1"/>
    <property type="molecule type" value="Genomic_DNA"/>
</dbReference>
<protein>
    <submittedName>
        <fullName evidence="1">Uncharacterized protein</fullName>
    </submittedName>
</protein>
<comment type="caution">
    <text evidence="1">The sequence shown here is derived from an EMBL/GenBank/DDBJ whole genome shotgun (WGS) entry which is preliminary data.</text>
</comment>
<proteinExistence type="predicted"/>
<organism evidence="1 2">
    <name type="scientific">Meloidogyne enterolobii</name>
    <name type="common">Root-knot nematode worm</name>
    <name type="synonym">Meloidogyne mayaguensis</name>
    <dbReference type="NCBI Taxonomy" id="390850"/>
    <lineage>
        <taxon>Eukaryota</taxon>
        <taxon>Metazoa</taxon>
        <taxon>Ecdysozoa</taxon>
        <taxon>Nematoda</taxon>
        <taxon>Chromadorea</taxon>
        <taxon>Rhabditida</taxon>
        <taxon>Tylenchina</taxon>
        <taxon>Tylenchomorpha</taxon>
        <taxon>Tylenchoidea</taxon>
        <taxon>Meloidogynidae</taxon>
        <taxon>Meloidogyninae</taxon>
        <taxon>Meloidogyne</taxon>
    </lineage>
</organism>
<sequence>MKVPTTPSHEKVDTKIENESENKRRQMIANEARLARIHAQEQRKLQLKAEQENEKRRREKLKKDNEEVNSHNHGNNQNYEKNIQELRQKPTPSTQQLNQEATIKFKNVILKDEKPRKNLAKTRPINPSNGISRKERLDNENNFNEQKEQQNKVSGQNKQQNMFEKLNEHKNISEKLNESELQNILEKNMFDEEKNKSEQKQIYQKHKIKETPKTIKTSIIKTFTPPTLHTNNKIRNDSVKEHSSKPIQIFPTQTNEHLVTQAEVPPTTKITGFIEKDDQNKEENLLVGNNVTSDAPNITLIPTCPQIIGICEKDETTALNFK</sequence>